<feature type="compositionally biased region" description="Low complexity" evidence="1">
    <location>
        <begin position="44"/>
        <end position="56"/>
    </location>
</feature>
<evidence type="ECO:0000313" key="3">
    <source>
        <dbReference type="Proteomes" id="UP001219518"/>
    </source>
</evidence>
<gene>
    <name evidence="2" type="ORF">KUF71_002382</name>
</gene>
<feature type="compositionally biased region" description="Basic and acidic residues" evidence="1">
    <location>
        <begin position="66"/>
        <end position="78"/>
    </location>
</feature>
<keyword evidence="3" id="KW-1185">Reference proteome</keyword>
<name>A0AAE1LN18_9NEOP</name>
<protein>
    <submittedName>
        <fullName evidence="2">Polyprotein</fullName>
    </submittedName>
</protein>
<dbReference type="EMBL" id="JAHWGI010001161">
    <property type="protein sequence ID" value="KAK3924052.1"/>
    <property type="molecule type" value="Genomic_DNA"/>
</dbReference>
<proteinExistence type="predicted"/>
<dbReference type="Proteomes" id="UP001219518">
    <property type="component" value="Unassembled WGS sequence"/>
</dbReference>
<reference evidence="2" key="2">
    <citation type="journal article" date="2023" name="BMC Genomics">
        <title>Pest status, molecular evolution, and epigenetic factors derived from the genome assembly of Frankliniella fusca, a thysanopteran phytovirus vector.</title>
        <authorList>
            <person name="Catto M.A."/>
            <person name="Labadie P.E."/>
            <person name="Jacobson A.L."/>
            <person name="Kennedy G.G."/>
            <person name="Srinivasan R."/>
            <person name="Hunt B.G."/>
        </authorList>
    </citation>
    <scope>NUCLEOTIDE SEQUENCE</scope>
    <source>
        <strain evidence="2">PL_HMW_Pooled</strain>
    </source>
</reference>
<accession>A0AAE1LN18</accession>
<feature type="region of interest" description="Disordered" evidence="1">
    <location>
        <begin position="43"/>
        <end position="90"/>
    </location>
</feature>
<evidence type="ECO:0000256" key="1">
    <source>
        <dbReference type="SAM" id="MobiDB-lite"/>
    </source>
</evidence>
<feature type="non-terminal residue" evidence="2">
    <location>
        <position position="1"/>
    </location>
</feature>
<sequence length="90" mass="9554">FRQNAVFEELPSSPQPRGECASARCTIYEVTLFVYLEKYLGPPSASSGEAAARASVPPAPPRPRRRADPTHGSDRDPAALRNGAAMADGA</sequence>
<reference evidence="2" key="1">
    <citation type="submission" date="2021-07" db="EMBL/GenBank/DDBJ databases">
        <authorList>
            <person name="Catto M.A."/>
            <person name="Jacobson A."/>
            <person name="Kennedy G."/>
            <person name="Labadie P."/>
            <person name="Hunt B.G."/>
            <person name="Srinivasan R."/>
        </authorList>
    </citation>
    <scope>NUCLEOTIDE SEQUENCE</scope>
    <source>
        <strain evidence="2">PL_HMW_Pooled</strain>
        <tissue evidence="2">Head</tissue>
    </source>
</reference>
<organism evidence="2 3">
    <name type="scientific">Frankliniella fusca</name>
    <dbReference type="NCBI Taxonomy" id="407009"/>
    <lineage>
        <taxon>Eukaryota</taxon>
        <taxon>Metazoa</taxon>
        <taxon>Ecdysozoa</taxon>
        <taxon>Arthropoda</taxon>
        <taxon>Hexapoda</taxon>
        <taxon>Insecta</taxon>
        <taxon>Pterygota</taxon>
        <taxon>Neoptera</taxon>
        <taxon>Paraneoptera</taxon>
        <taxon>Thysanoptera</taxon>
        <taxon>Terebrantia</taxon>
        <taxon>Thripoidea</taxon>
        <taxon>Thripidae</taxon>
        <taxon>Frankliniella</taxon>
    </lineage>
</organism>
<dbReference type="AlphaFoldDB" id="A0AAE1LN18"/>
<evidence type="ECO:0000313" key="2">
    <source>
        <dbReference type="EMBL" id="KAK3924052.1"/>
    </source>
</evidence>
<comment type="caution">
    <text evidence="2">The sequence shown here is derived from an EMBL/GenBank/DDBJ whole genome shotgun (WGS) entry which is preliminary data.</text>
</comment>